<dbReference type="GO" id="GO:0030170">
    <property type="term" value="F:pyridoxal phosphate binding"/>
    <property type="evidence" value="ECO:0007669"/>
    <property type="project" value="InterPro"/>
</dbReference>
<protein>
    <submittedName>
        <fullName evidence="7">Serine hydroxymethyltransferase, mitochondrial</fullName>
    </submittedName>
</protein>
<comment type="similarity">
    <text evidence="2">Belongs to the SHMT family.</text>
</comment>
<dbReference type="GO" id="GO:0008168">
    <property type="term" value="F:methyltransferase activity"/>
    <property type="evidence" value="ECO:0007669"/>
    <property type="project" value="UniProtKB-KW"/>
</dbReference>
<evidence type="ECO:0000256" key="1">
    <source>
        <dbReference type="ARBA" id="ARBA00001933"/>
    </source>
</evidence>
<dbReference type="GO" id="GO:0005634">
    <property type="term" value="C:nucleus"/>
    <property type="evidence" value="ECO:0007669"/>
    <property type="project" value="TreeGrafter"/>
</dbReference>
<gene>
    <name evidence="7" type="ORF">X975_20143</name>
</gene>
<keyword evidence="4 7" id="KW-0808">Transferase</keyword>
<evidence type="ECO:0000256" key="3">
    <source>
        <dbReference type="ARBA" id="ARBA00022563"/>
    </source>
</evidence>
<feature type="non-terminal residue" evidence="7">
    <location>
        <position position="160"/>
    </location>
</feature>
<dbReference type="GO" id="GO:0004372">
    <property type="term" value="F:glycine hydroxymethyltransferase activity"/>
    <property type="evidence" value="ECO:0007669"/>
    <property type="project" value="TreeGrafter"/>
</dbReference>
<evidence type="ECO:0000259" key="6">
    <source>
        <dbReference type="Pfam" id="PF00464"/>
    </source>
</evidence>
<dbReference type="Gene3D" id="3.40.640.10">
    <property type="entry name" value="Type I PLP-dependent aspartate aminotransferase-like (Major domain)"/>
    <property type="match status" value="1"/>
</dbReference>
<dbReference type="STRING" id="407821.A0A087TNB2"/>
<dbReference type="Proteomes" id="UP000054359">
    <property type="component" value="Unassembled WGS sequence"/>
</dbReference>
<evidence type="ECO:0000313" key="8">
    <source>
        <dbReference type="Proteomes" id="UP000054359"/>
    </source>
</evidence>
<dbReference type="OrthoDB" id="6371126at2759"/>
<dbReference type="GO" id="GO:0035999">
    <property type="term" value="P:tetrahydrofolate interconversion"/>
    <property type="evidence" value="ECO:0007669"/>
    <property type="project" value="UniProtKB-UniPathway"/>
</dbReference>
<dbReference type="InterPro" id="IPR015422">
    <property type="entry name" value="PyrdxlP-dep_Trfase_small"/>
</dbReference>
<name>A0A087TNB2_STEMI</name>
<keyword evidence="7" id="KW-0489">Methyltransferase</keyword>
<dbReference type="PANTHER" id="PTHR11680">
    <property type="entry name" value="SERINE HYDROXYMETHYLTRANSFERASE"/>
    <property type="match status" value="1"/>
</dbReference>
<dbReference type="InterPro" id="IPR049943">
    <property type="entry name" value="Ser_HO-MeTrfase-like"/>
</dbReference>
<dbReference type="GO" id="GO:0032259">
    <property type="term" value="P:methylation"/>
    <property type="evidence" value="ECO:0007669"/>
    <property type="project" value="UniProtKB-KW"/>
</dbReference>
<keyword evidence="5" id="KW-0663">Pyridoxal phosphate</keyword>
<accession>A0A087TNB2</accession>
<dbReference type="GO" id="GO:0019264">
    <property type="term" value="P:glycine biosynthetic process from serine"/>
    <property type="evidence" value="ECO:0007669"/>
    <property type="project" value="TreeGrafter"/>
</dbReference>
<dbReference type="PANTHER" id="PTHR11680:SF59">
    <property type="entry name" value="SERINE HYDROXYMETHYLTRANSFERASE, CYTOSOLIC"/>
    <property type="match status" value="1"/>
</dbReference>
<evidence type="ECO:0000313" key="7">
    <source>
        <dbReference type="EMBL" id="KFM66601.1"/>
    </source>
</evidence>
<organism evidence="7 8">
    <name type="scientific">Stegodyphus mimosarum</name>
    <name type="common">African social velvet spider</name>
    <dbReference type="NCBI Taxonomy" id="407821"/>
    <lineage>
        <taxon>Eukaryota</taxon>
        <taxon>Metazoa</taxon>
        <taxon>Ecdysozoa</taxon>
        <taxon>Arthropoda</taxon>
        <taxon>Chelicerata</taxon>
        <taxon>Arachnida</taxon>
        <taxon>Araneae</taxon>
        <taxon>Araneomorphae</taxon>
        <taxon>Entelegynae</taxon>
        <taxon>Eresoidea</taxon>
        <taxon>Eresidae</taxon>
        <taxon>Stegodyphus</taxon>
    </lineage>
</organism>
<feature type="domain" description="Serine hydroxymethyltransferase-like" evidence="6">
    <location>
        <begin position="1"/>
        <end position="160"/>
    </location>
</feature>
<dbReference type="AlphaFoldDB" id="A0A087TNB2"/>
<evidence type="ECO:0000256" key="5">
    <source>
        <dbReference type="ARBA" id="ARBA00022898"/>
    </source>
</evidence>
<dbReference type="GO" id="GO:0005739">
    <property type="term" value="C:mitochondrion"/>
    <property type="evidence" value="ECO:0007669"/>
    <property type="project" value="TreeGrafter"/>
</dbReference>
<dbReference type="InterPro" id="IPR015421">
    <property type="entry name" value="PyrdxlP-dep_Trfase_major"/>
</dbReference>
<dbReference type="UniPathway" id="UPA00193"/>
<dbReference type="EMBL" id="KK116022">
    <property type="protein sequence ID" value="KFM66601.1"/>
    <property type="molecule type" value="Genomic_DNA"/>
</dbReference>
<dbReference type="InterPro" id="IPR015424">
    <property type="entry name" value="PyrdxlP-dep_Trfase"/>
</dbReference>
<dbReference type="OMA" id="RYETKEN"/>
<proteinExistence type="inferred from homology"/>
<dbReference type="Pfam" id="PF00464">
    <property type="entry name" value="SHMT"/>
    <property type="match status" value="1"/>
</dbReference>
<dbReference type="InterPro" id="IPR039429">
    <property type="entry name" value="SHMT-like_dom"/>
</dbReference>
<dbReference type="InterPro" id="IPR019798">
    <property type="entry name" value="Ser_HO-MeTrfase_PLP_BS"/>
</dbReference>
<evidence type="ECO:0000256" key="4">
    <source>
        <dbReference type="ARBA" id="ARBA00022679"/>
    </source>
</evidence>
<dbReference type="Gene3D" id="3.90.1150.10">
    <property type="entry name" value="Aspartate Aminotransferase, domain 1"/>
    <property type="match status" value="1"/>
</dbReference>
<comment type="cofactor">
    <cofactor evidence="1">
        <name>pyridoxal 5'-phosphate</name>
        <dbReference type="ChEBI" id="CHEBI:597326"/>
    </cofactor>
</comment>
<evidence type="ECO:0000256" key="2">
    <source>
        <dbReference type="ARBA" id="ARBA00006376"/>
    </source>
</evidence>
<keyword evidence="8" id="KW-1185">Reference proteome</keyword>
<dbReference type="PROSITE" id="PS00096">
    <property type="entry name" value="SHMT"/>
    <property type="match status" value="1"/>
</dbReference>
<reference evidence="7 8" key="1">
    <citation type="submission" date="2013-11" db="EMBL/GenBank/DDBJ databases">
        <title>Genome sequencing of Stegodyphus mimosarum.</title>
        <authorList>
            <person name="Bechsgaard J."/>
        </authorList>
    </citation>
    <scope>NUCLEOTIDE SEQUENCE [LARGE SCALE GENOMIC DNA]</scope>
</reference>
<sequence length="160" mass="17710">MADMAHISGLVAAKVILSPFEYCDIVTTTTHKTLRGPRAGLIFYRKGVRYETKENTVSSDFEEKMNQTVFPGLQGAPHNNAIAGIATALKQAQNPEFKKCQERILLNAKALVHSLQEKNHKCVTGGTDNHIVWVDLRPNYLSGSQAEKIPEDVCITCNKN</sequence>
<dbReference type="SUPFAM" id="SSF53383">
    <property type="entry name" value="PLP-dependent transferases"/>
    <property type="match status" value="1"/>
</dbReference>
<keyword evidence="3" id="KW-0554">One-carbon metabolism</keyword>